<dbReference type="EMBL" id="JBHUFP010000005">
    <property type="protein sequence ID" value="MFD1805901.1"/>
    <property type="molecule type" value="Genomic_DNA"/>
</dbReference>
<evidence type="ECO:0000313" key="2">
    <source>
        <dbReference type="EMBL" id="MFD1805901.1"/>
    </source>
</evidence>
<proteinExistence type="predicted"/>
<accession>A0ABW4NTU2</accession>
<dbReference type="InterPro" id="IPR013216">
    <property type="entry name" value="Methyltransf_11"/>
</dbReference>
<name>A0ABW4NTU2_9PAST</name>
<dbReference type="CDD" id="cd02440">
    <property type="entry name" value="AdoMet_MTases"/>
    <property type="match status" value="1"/>
</dbReference>
<sequence length="238" mass="27826">MLWNAKHPKAMTLPYSWQQLNNGEQYCNVLTQYFSAWFPKILGYQLLKLGGLSAEITCDLFLPHQIIVSPQMTNTLKKLSQQQNTSLIQAELTALPFIENSIDACLLANILNFSQDPHQILREVNRVLADDGYLFLSLFNPISPLLFKHYLNKKAHDKLLARHYLPWRIIDWLALLNFDILEYQSLIHNEKTSCFSHLITIIARKRVYPLTLNPQRMRFNKQQIFEPVNVFKETALRK</sequence>
<gene>
    <name evidence="2" type="ORF">ACFSAV_05850</name>
</gene>
<dbReference type="Pfam" id="PF08241">
    <property type="entry name" value="Methyltransf_11"/>
    <property type="match status" value="1"/>
</dbReference>
<feature type="domain" description="Methyltransferase type 11" evidence="1">
    <location>
        <begin position="68"/>
        <end position="136"/>
    </location>
</feature>
<reference evidence="3" key="1">
    <citation type="journal article" date="2019" name="Int. J. Syst. Evol. Microbiol.">
        <title>The Global Catalogue of Microorganisms (GCM) 10K type strain sequencing project: providing services to taxonomists for standard genome sequencing and annotation.</title>
        <authorList>
            <consortium name="The Broad Institute Genomics Platform"/>
            <consortium name="The Broad Institute Genome Sequencing Center for Infectious Disease"/>
            <person name="Wu L."/>
            <person name="Ma J."/>
        </authorList>
    </citation>
    <scope>NUCLEOTIDE SEQUENCE [LARGE SCALE GENOMIC DNA]</scope>
    <source>
        <strain evidence="3">CCM 7950</strain>
    </source>
</reference>
<dbReference type="GO" id="GO:0008168">
    <property type="term" value="F:methyltransferase activity"/>
    <property type="evidence" value="ECO:0007669"/>
    <property type="project" value="UniProtKB-KW"/>
</dbReference>
<organism evidence="2 3">
    <name type="scientific">Pasteurella oralis</name>
    <dbReference type="NCBI Taxonomy" id="1071947"/>
    <lineage>
        <taxon>Bacteria</taxon>
        <taxon>Pseudomonadati</taxon>
        <taxon>Pseudomonadota</taxon>
        <taxon>Gammaproteobacteria</taxon>
        <taxon>Pasteurellales</taxon>
        <taxon>Pasteurellaceae</taxon>
        <taxon>Pasteurella</taxon>
    </lineage>
</organism>
<dbReference type="GO" id="GO:0032259">
    <property type="term" value="P:methylation"/>
    <property type="evidence" value="ECO:0007669"/>
    <property type="project" value="UniProtKB-KW"/>
</dbReference>
<dbReference type="RefSeq" id="WP_379097296.1">
    <property type="nucleotide sequence ID" value="NZ_JBHUFP010000005.1"/>
</dbReference>
<protein>
    <submittedName>
        <fullName evidence="2">Class I SAM-dependent methyltransferase</fullName>
    </submittedName>
</protein>
<keyword evidence="2" id="KW-0489">Methyltransferase</keyword>
<dbReference type="SUPFAM" id="SSF53335">
    <property type="entry name" value="S-adenosyl-L-methionine-dependent methyltransferases"/>
    <property type="match status" value="1"/>
</dbReference>
<dbReference type="Gene3D" id="3.40.50.150">
    <property type="entry name" value="Vaccinia Virus protein VP39"/>
    <property type="match status" value="1"/>
</dbReference>
<dbReference type="Proteomes" id="UP001597420">
    <property type="component" value="Unassembled WGS sequence"/>
</dbReference>
<keyword evidence="2" id="KW-0808">Transferase</keyword>
<comment type="caution">
    <text evidence="2">The sequence shown here is derived from an EMBL/GenBank/DDBJ whole genome shotgun (WGS) entry which is preliminary data.</text>
</comment>
<evidence type="ECO:0000313" key="3">
    <source>
        <dbReference type="Proteomes" id="UP001597420"/>
    </source>
</evidence>
<keyword evidence="3" id="KW-1185">Reference proteome</keyword>
<evidence type="ECO:0000259" key="1">
    <source>
        <dbReference type="Pfam" id="PF08241"/>
    </source>
</evidence>
<dbReference type="InterPro" id="IPR029063">
    <property type="entry name" value="SAM-dependent_MTases_sf"/>
</dbReference>